<sequence>MSTGDLICAAQAVLVDRIDGRPASEDSISQLWNSQHSTTSLHMIQLSKSKRHLAFVFDIEGTTTPLPFVTKVLYPHSEVRLEAFLRNAIESDDPGVIGAAQEAATVEPSIADALQSNNKQLIQRAFEMHLRHLIAANSKASYLKYVQGRIWKDLYEDGTIKGHLFSDAVRCMTRWGMGATKTAEHATTSVWIYSSGSIAAQKLLFGFSSAGDLNPTITGYFDPTTVGPKVDALAYSKIREEISRVTLVSGGNLGVVFFTDHLGEVSAARKSGSMDAVVFVTRPLNNVENVDAVHSATQQDSHQSPVFNVSSFDQVALDRKDDVREDTDQSKLIDAIVSEVSRYHQSAGTHQLKSFL</sequence>
<reference evidence="5" key="1">
    <citation type="submission" date="2015-09" db="EMBL/GenBank/DDBJ databases">
        <authorList>
            <consortium name="Pathogen Informatics"/>
        </authorList>
    </citation>
    <scope>NUCLEOTIDE SEQUENCE [LARGE SCALE GENOMIC DNA]</scope>
    <source>
        <strain evidence="5">Lake Konstanz</strain>
    </source>
</reference>
<dbReference type="OrthoDB" id="272500at2759"/>
<dbReference type="PANTHER" id="PTHR20371:SF1">
    <property type="entry name" value="ENOLASE-PHOSPHATASE E1"/>
    <property type="match status" value="1"/>
</dbReference>
<evidence type="ECO:0000256" key="3">
    <source>
        <dbReference type="ARBA" id="ARBA00023167"/>
    </source>
</evidence>
<dbReference type="SUPFAM" id="SSF56784">
    <property type="entry name" value="HAD-like"/>
    <property type="match status" value="1"/>
</dbReference>
<keyword evidence="3" id="KW-0486">Methionine biosynthesis</keyword>
<evidence type="ECO:0000256" key="1">
    <source>
        <dbReference type="ARBA" id="ARBA00022605"/>
    </source>
</evidence>
<dbReference type="VEuPathDB" id="TriTrypDB:BSAL_45280"/>
<dbReference type="InterPro" id="IPR036412">
    <property type="entry name" value="HAD-like_sf"/>
</dbReference>
<dbReference type="NCBIfam" id="TIGR01691">
    <property type="entry name" value="enolase-ppase"/>
    <property type="match status" value="1"/>
</dbReference>
<dbReference type="AlphaFoldDB" id="A0A0S4JWP4"/>
<dbReference type="InterPro" id="IPR023943">
    <property type="entry name" value="Enolase-ppase_E1"/>
</dbReference>
<protein>
    <submittedName>
        <fullName evidence="4">Haloacid dehalogenase-like hydrolase, putative</fullName>
    </submittedName>
</protein>
<keyword evidence="1" id="KW-0028">Amino-acid biosynthesis</keyword>
<evidence type="ECO:0000256" key="2">
    <source>
        <dbReference type="ARBA" id="ARBA00022801"/>
    </source>
</evidence>
<dbReference type="Proteomes" id="UP000051952">
    <property type="component" value="Unassembled WGS sequence"/>
</dbReference>
<evidence type="ECO:0000313" key="5">
    <source>
        <dbReference type="Proteomes" id="UP000051952"/>
    </source>
</evidence>
<gene>
    <name evidence="4" type="ORF">BSAL_45280</name>
</gene>
<dbReference type="GO" id="GO:0019509">
    <property type="term" value="P:L-methionine salvage from methylthioadenosine"/>
    <property type="evidence" value="ECO:0007669"/>
    <property type="project" value="InterPro"/>
</dbReference>
<accession>A0A0S4JWP4</accession>
<dbReference type="EMBL" id="CYKH01002200">
    <property type="protein sequence ID" value="CUG93845.1"/>
    <property type="molecule type" value="Genomic_DNA"/>
</dbReference>
<dbReference type="GO" id="GO:0043874">
    <property type="term" value="F:acireductone synthase activity"/>
    <property type="evidence" value="ECO:0007669"/>
    <property type="project" value="InterPro"/>
</dbReference>
<organism evidence="4 5">
    <name type="scientific">Bodo saltans</name>
    <name type="common">Flagellated protozoan</name>
    <dbReference type="NCBI Taxonomy" id="75058"/>
    <lineage>
        <taxon>Eukaryota</taxon>
        <taxon>Discoba</taxon>
        <taxon>Euglenozoa</taxon>
        <taxon>Kinetoplastea</taxon>
        <taxon>Metakinetoplastina</taxon>
        <taxon>Eubodonida</taxon>
        <taxon>Bodonidae</taxon>
        <taxon>Bodo</taxon>
    </lineage>
</organism>
<dbReference type="InterPro" id="IPR023214">
    <property type="entry name" value="HAD_sf"/>
</dbReference>
<evidence type="ECO:0000313" key="4">
    <source>
        <dbReference type="EMBL" id="CUG93845.1"/>
    </source>
</evidence>
<dbReference type="GO" id="GO:0000287">
    <property type="term" value="F:magnesium ion binding"/>
    <property type="evidence" value="ECO:0007669"/>
    <property type="project" value="InterPro"/>
</dbReference>
<dbReference type="Gene3D" id="3.40.50.1000">
    <property type="entry name" value="HAD superfamily/HAD-like"/>
    <property type="match status" value="1"/>
</dbReference>
<name>A0A0S4JWP4_BODSA</name>
<dbReference type="OMA" id="PLNDWIT"/>
<proteinExistence type="predicted"/>
<keyword evidence="2 4" id="KW-0378">Hydrolase</keyword>
<keyword evidence="5" id="KW-1185">Reference proteome</keyword>
<dbReference type="PANTHER" id="PTHR20371">
    <property type="entry name" value="ENOLASE-PHOSPHATASE E1"/>
    <property type="match status" value="1"/>
</dbReference>
<dbReference type="Gene3D" id="1.10.720.60">
    <property type="match status" value="1"/>
</dbReference>